<protein>
    <submittedName>
        <fullName evidence="1">Uncharacterized protein</fullName>
    </submittedName>
</protein>
<dbReference type="EMBL" id="CP158165">
    <property type="protein sequence ID" value="XBV24438.1"/>
    <property type="molecule type" value="Genomic_DNA"/>
</dbReference>
<dbReference type="RefSeq" id="WP_350281763.1">
    <property type="nucleotide sequence ID" value="NZ_CP158165.1"/>
</dbReference>
<dbReference type="AlphaFoldDB" id="A0AAU7TC22"/>
<accession>A0AAU7TC22</accession>
<organism evidence="1">
    <name type="scientific">Kribbella sp. HUAS MG21</name>
    <dbReference type="NCBI Taxonomy" id="3160966"/>
    <lineage>
        <taxon>Bacteria</taxon>
        <taxon>Bacillati</taxon>
        <taxon>Actinomycetota</taxon>
        <taxon>Actinomycetes</taxon>
        <taxon>Propionibacteriales</taxon>
        <taxon>Kribbellaceae</taxon>
        <taxon>Kribbella</taxon>
    </lineage>
</organism>
<reference evidence="1" key="1">
    <citation type="submission" date="2024-06" db="EMBL/GenBank/DDBJ databases">
        <title>Kribbella sp. strain HUAS MG21 genome sequences.</title>
        <authorList>
            <person name="Mo P."/>
        </authorList>
    </citation>
    <scope>NUCLEOTIDE SEQUENCE</scope>
    <source>
        <strain evidence="1">HUAS MG21</strain>
    </source>
</reference>
<gene>
    <name evidence="1" type="ORF">ABN611_38505</name>
</gene>
<proteinExistence type="predicted"/>
<name>A0AAU7TC22_9ACTN</name>
<sequence length="107" mass="11265">MLDEVYVPGSSPWVADRGLLAAYRKQNVRVRGLRIAIERVALVRRTTTSVTLKVTDRLAAGEAVDHVGAVTPMPAGHSSTKLITLTATAGAGGASPQVWRISSVTQG</sequence>
<evidence type="ECO:0000313" key="1">
    <source>
        <dbReference type="EMBL" id="XBV24438.1"/>
    </source>
</evidence>